<organism evidence="1 2">
    <name type="scientific">Leifsonia xyli subsp. xyli</name>
    <dbReference type="NCBI Taxonomy" id="59736"/>
    <lineage>
        <taxon>Bacteria</taxon>
        <taxon>Bacillati</taxon>
        <taxon>Actinomycetota</taxon>
        <taxon>Actinomycetes</taxon>
        <taxon>Micrococcales</taxon>
        <taxon>Microbacteriaceae</taxon>
        <taxon>Leifsonia</taxon>
    </lineage>
</organism>
<reference evidence="1 2" key="1">
    <citation type="submission" date="2015-11" db="EMBL/GenBank/DDBJ databases">
        <authorList>
            <person name="Zhang Y."/>
            <person name="Guo Z."/>
        </authorList>
    </citation>
    <scope>NUCLEOTIDE SEQUENCE [LARGE SCALE GENOMIC DNA]</scope>
    <source>
        <strain evidence="2">gdw1</strain>
    </source>
</reference>
<dbReference type="Pfam" id="PF12900">
    <property type="entry name" value="Pyridox_ox_2"/>
    <property type="match status" value="1"/>
</dbReference>
<protein>
    <recommendedName>
        <fullName evidence="3">Pyridoxamine 5-phosphate oxidase</fullName>
    </recommendedName>
</protein>
<gene>
    <name evidence="1" type="ORF">ATY41_11590</name>
</gene>
<evidence type="ECO:0008006" key="3">
    <source>
        <dbReference type="Google" id="ProtNLM"/>
    </source>
</evidence>
<dbReference type="EMBL" id="LNZG01000022">
    <property type="protein sequence ID" value="ODA90096.1"/>
    <property type="molecule type" value="Genomic_DNA"/>
</dbReference>
<evidence type="ECO:0000313" key="2">
    <source>
        <dbReference type="Proteomes" id="UP000094426"/>
    </source>
</evidence>
<dbReference type="InterPro" id="IPR012349">
    <property type="entry name" value="Split_barrel_FMN-bd"/>
</dbReference>
<dbReference type="OrthoDB" id="7062584at2"/>
<comment type="caution">
    <text evidence="1">The sequence shown here is derived from an EMBL/GenBank/DDBJ whole genome shotgun (WGS) entry which is preliminary data.</text>
</comment>
<name>A0A1E2SJQ4_LEIXY</name>
<accession>A0A1E2SJQ4</accession>
<dbReference type="RefSeq" id="WP_050737945.1">
    <property type="nucleotide sequence ID" value="NZ_LNZG01000022.1"/>
</dbReference>
<sequence>MRIVPAHPRRPGEDEFYSAQGPATILSPESCWAYLRLAAGPGRLGIVIDNDVHIIPVDYVVDGPSIALRTADGRKLEAFRAGGLVAFEIDHHDDRESWSVLARGRPRVVTDARDVRRLDDIAWPRWIPVSVYSYVEIAVDQISGRRISSEIEVARLTDDATS</sequence>
<proteinExistence type="predicted"/>
<dbReference type="SUPFAM" id="SSF50475">
    <property type="entry name" value="FMN-binding split barrel"/>
    <property type="match status" value="1"/>
</dbReference>
<dbReference type="InterPro" id="IPR024747">
    <property type="entry name" value="Pyridox_Oxase-rel"/>
</dbReference>
<dbReference type="AlphaFoldDB" id="A0A1E2SJQ4"/>
<dbReference type="Proteomes" id="UP000094426">
    <property type="component" value="Unassembled WGS sequence"/>
</dbReference>
<dbReference type="Gene3D" id="2.30.110.10">
    <property type="entry name" value="Electron Transport, Fmn-binding Protein, Chain A"/>
    <property type="match status" value="1"/>
</dbReference>
<evidence type="ECO:0000313" key="1">
    <source>
        <dbReference type="EMBL" id="ODA90096.1"/>
    </source>
</evidence>